<dbReference type="EMBL" id="JBGOGF010000004">
    <property type="protein sequence ID" value="MFA1771318.1"/>
    <property type="molecule type" value="Genomic_DNA"/>
</dbReference>
<dbReference type="Proteomes" id="UP000323866">
    <property type="component" value="Unassembled WGS sequence"/>
</dbReference>
<reference evidence="2 4" key="1">
    <citation type="submission" date="2019-07" db="EMBL/GenBank/DDBJ databases">
        <authorList>
            <person name="Qu J.-H."/>
        </authorList>
    </citation>
    <scope>NUCLEOTIDE SEQUENCE [LARGE SCALE GENOMIC DNA]</scope>
    <source>
        <strain evidence="2 4">MDT1-10-3</strain>
    </source>
</reference>
<reference evidence="2 4" key="2">
    <citation type="submission" date="2019-09" db="EMBL/GenBank/DDBJ databases">
        <title>A bacterium isolated from glacier soil.</title>
        <authorList>
            <person name="Liu Q."/>
        </authorList>
    </citation>
    <scope>NUCLEOTIDE SEQUENCE [LARGE SCALE GENOMIC DNA]</scope>
    <source>
        <strain evidence="2 4">MDT1-10-3</strain>
    </source>
</reference>
<comment type="caution">
    <text evidence="2">The sequence shown here is derived from an EMBL/GenBank/DDBJ whole genome shotgun (WGS) entry which is preliminary data.</text>
</comment>
<dbReference type="RefSeq" id="WP_149099559.1">
    <property type="nucleotide sequence ID" value="NZ_BMMG01000005.1"/>
</dbReference>
<evidence type="ECO:0000313" key="3">
    <source>
        <dbReference type="EMBL" id="MFA1771318.1"/>
    </source>
</evidence>
<accession>A0A5M8QBK6</accession>
<organism evidence="2 4">
    <name type="scientific">Rufibacter glacialis</name>
    <dbReference type="NCBI Taxonomy" id="1259555"/>
    <lineage>
        <taxon>Bacteria</taxon>
        <taxon>Pseudomonadati</taxon>
        <taxon>Bacteroidota</taxon>
        <taxon>Cytophagia</taxon>
        <taxon>Cytophagales</taxon>
        <taxon>Hymenobacteraceae</taxon>
        <taxon>Rufibacter</taxon>
    </lineage>
</organism>
<evidence type="ECO:0000313" key="2">
    <source>
        <dbReference type="EMBL" id="KAA6432528.1"/>
    </source>
</evidence>
<protein>
    <submittedName>
        <fullName evidence="2">Uncharacterized protein</fullName>
    </submittedName>
</protein>
<dbReference type="Proteomes" id="UP001570846">
    <property type="component" value="Unassembled WGS sequence"/>
</dbReference>
<proteinExistence type="predicted"/>
<dbReference type="AlphaFoldDB" id="A0A5M8QBK6"/>
<keyword evidence="5" id="KW-1185">Reference proteome</keyword>
<evidence type="ECO:0000313" key="4">
    <source>
        <dbReference type="Proteomes" id="UP000323866"/>
    </source>
</evidence>
<name>A0A5M8QBK6_9BACT</name>
<evidence type="ECO:0000256" key="1">
    <source>
        <dbReference type="SAM" id="MobiDB-lite"/>
    </source>
</evidence>
<sequence length="84" mass="9310">METAVRKVEAKFGGRVVWKGGRKGKIVQFLLGEGWEGGRSFLLSKIISSGFRGNFKKIPLKPEPTQTPGAKANGRAFYLKSEKR</sequence>
<feature type="region of interest" description="Disordered" evidence="1">
    <location>
        <begin position="58"/>
        <end position="84"/>
    </location>
</feature>
<reference evidence="3 5" key="3">
    <citation type="submission" date="2024-08" db="EMBL/GenBank/DDBJ databases">
        <authorList>
            <person name="Wei W."/>
        </authorList>
    </citation>
    <scope>NUCLEOTIDE SEQUENCE [LARGE SCALE GENOMIC DNA]</scope>
    <source>
        <strain evidence="3 5">XU2</strain>
    </source>
</reference>
<gene>
    <name evidence="3" type="ORF">ACD591_08455</name>
    <name evidence="2" type="ORF">FOE74_15650</name>
</gene>
<dbReference type="EMBL" id="VKKZ01000022">
    <property type="protein sequence ID" value="KAA6432528.1"/>
    <property type="molecule type" value="Genomic_DNA"/>
</dbReference>
<evidence type="ECO:0000313" key="5">
    <source>
        <dbReference type="Proteomes" id="UP001570846"/>
    </source>
</evidence>